<evidence type="ECO:0000313" key="7">
    <source>
        <dbReference type="Proteomes" id="UP000232806"/>
    </source>
</evidence>
<accession>A0A2H4V9P0</accession>
<keyword evidence="6" id="KW-1185">Reference proteome</keyword>
<evidence type="ECO:0000313" key="4">
    <source>
        <dbReference type="EMBL" id="HII83908.1"/>
    </source>
</evidence>
<proteinExistence type="predicted"/>
<dbReference type="InterPro" id="IPR019216">
    <property type="entry name" value="DUF2116_treble_clef"/>
</dbReference>
<dbReference type="Proteomes" id="UP000232631">
    <property type="component" value="Chromosome"/>
</dbReference>
<reference evidence="6 7" key="1">
    <citation type="submission" date="2016-10" db="EMBL/GenBank/DDBJ databases">
        <title>Comparative genomics between deep and shallow subseafloor isolates.</title>
        <authorList>
            <person name="Ishii S."/>
            <person name="Miller J.R."/>
            <person name="Sutton G."/>
            <person name="Suzuki S."/>
            <person name="Methe B."/>
            <person name="Inagaki F."/>
            <person name="Imachi H."/>
        </authorList>
    </citation>
    <scope>NUCLEOTIDE SEQUENCE [LARGE SCALE GENOMIC DNA]</scope>
    <source>
        <strain evidence="3 6">A8p</strain>
        <strain evidence="2 7">MO-MB1</strain>
    </source>
</reference>
<dbReference type="Pfam" id="PF09889">
    <property type="entry name" value="DUF2116"/>
    <property type="match status" value="1"/>
</dbReference>
<dbReference type="Proteomes" id="UP000232806">
    <property type="component" value="Chromosome"/>
</dbReference>
<sequence length="66" mass="7774">MIEQHKHCPICGTPIPLNERFCSPNCEQVALANQKKVQKTKRMLYVLFALFILVWLFFMLRGQFGF</sequence>
<keyword evidence="1" id="KW-1133">Transmembrane helix</keyword>
<keyword evidence="1" id="KW-0472">Membrane</keyword>
<keyword evidence="1" id="KW-0812">Transmembrane</keyword>
<dbReference type="AlphaFoldDB" id="A0A2H4VTD5"/>
<evidence type="ECO:0000313" key="6">
    <source>
        <dbReference type="Proteomes" id="UP000232631"/>
    </source>
</evidence>
<evidence type="ECO:0000313" key="8">
    <source>
        <dbReference type="Proteomes" id="UP000591058"/>
    </source>
</evidence>
<gene>
    <name evidence="2" type="ORF">BK007_01475</name>
    <name evidence="3" type="ORF">BK009_12005</name>
    <name evidence="4" type="ORF">HA271_03495</name>
    <name evidence="5" type="ORF">HG719_02730</name>
</gene>
<dbReference type="Proteomes" id="UP000586031">
    <property type="component" value="Unassembled WGS sequence"/>
</dbReference>
<evidence type="ECO:0000313" key="2">
    <source>
        <dbReference type="EMBL" id="AUB54815.1"/>
    </source>
</evidence>
<organism evidence="3 6">
    <name type="scientific">Methanobacterium subterraneum</name>
    <dbReference type="NCBI Taxonomy" id="59277"/>
    <lineage>
        <taxon>Archaea</taxon>
        <taxon>Methanobacteriati</taxon>
        <taxon>Methanobacteriota</taxon>
        <taxon>Methanomada group</taxon>
        <taxon>Methanobacteria</taxon>
        <taxon>Methanobacteriales</taxon>
        <taxon>Methanobacteriaceae</taxon>
        <taxon>Methanobacterium</taxon>
    </lineage>
</organism>
<dbReference type="Proteomes" id="UP000591058">
    <property type="component" value="Unassembled WGS sequence"/>
</dbReference>
<dbReference type="KEGG" id="msub:BK009_12005"/>
<name>A0A2H4VTD5_9EURY</name>
<evidence type="ECO:0000313" key="5">
    <source>
        <dbReference type="EMBL" id="NMO08752.1"/>
    </source>
</evidence>
<reference evidence="4" key="2">
    <citation type="journal article" date="2020" name="bioRxiv">
        <title>A rank-normalized archaeal taxonomy based on genome phylogeny resolves widespread incomplete and uneven classifications.</title>
        <authorList>
            <person name="Rinke C."/>
            <person name="Chuvochina M."/>
            <person name="Mussig A.J."/>
            <person name="Chaumeil P.-A."/>
            <person name="Waite D.W."/>
            <person name="Whitman W.B."/>
            <person name="Parks D.H."/>
            <person name="Hugenholtz P."/>
        </authorList>
    </citation>
    <scope>NUCLEOTIDE SEQUENCE</scope>
    <source>
        <strain evidence="4">UBA11802</strain>
    </source>
</reference>
<evidence type="ECO:0000256" key="1">
    <source>
        <dbReference type="SAM" id="Phobius"/>
    </source>
</evidence>
<dbReference type="EMBL" id="CP017768">
    <property type="protein sequence ID" value="AUB61332.1"/>
    <property type="molecule type" value="Genomic_DNA"/>
</dbReference>
<dbReference type="GeneID" id="35123893"/>
<dbReference type="RefSeq" id="WP_100904793.1">
    <property type="nucleotide sequence ID" value="NZ_CP017766.1"/>
</dbReference>
<dbReference type="EMBL" id="DUHE01000099">
    <property type="protein sequence ID" value="HII83908.1"/>
    <property type="molecule type" value="Genomic_DNA"/>
</dbReference>
<dbReference type="OrthoDB" id="53264at2157"/>
<feature type="transmembrane region" description="Helical" evidence="1">
    <location>
        <begin position="43"/>
        <end position="60"/>
    </location>
</feature>
<evidence type="ECO:0000313" key="3">
    <source>
        <dbReference type="EMBL" id="AUB61332.1"/>
    </source>
</evidence>
<reference evidence="5 8" key="3">
    <citation type="submission" date="2020-04" db="EMBL/GenBank/DDBJ databases">
        <title>Draft genome of Methanobacterium subterraneum isolated from animal feces.</title>
        <authorList>
            <person name="Ouboter H.T."/>
            <person name="Berger S."/>
            <person name="Gungor E."/>
            <person name="Jetten M.S.M."/>
            <person name="Welte C.U."/>
        </authorList>
    </citation>
    <scope>NUCLEOTIDE SEQUENCE [LARGE SCALE GENOMIC DNA]</scope>
    <source>
        <strain evidence="5">HO_2020</strain>
    </source>
</reference>
<dbReference type="EMBL" id="JABBYL010000010">
    <property type="protein sequence ID" value="NMO08752.1"/>
    <property type="molecule type" value="Genomic_DNA"/>
</dbReference>
<accession>A0A2H4VTD5</accession>
<dbReference type="PIRSF" id="PIRSF004990">
    <property type="entry name" value="UCP004990"/>
    <property type="match status" value="1"/>
</dbReference>
<dbReference type="EMBL" id="CP017766">
    <property type="protein sequence ID" value="AUB54815.1"/>
    <property type="molecule type" value="Genomic_DNA"/>
</dbReference>
<protein>
    <submittedName>
        <fullName evidence="4">DUF2116 family Zn-ribbon domain-containing protein</fullName>
    </submittedName>
</protein>